<organism evidence="5 6">
    <name type="scientific">Eisenbergiella tayi</name>
    <dbReference type="NCBI Taxonomy" id="1432052"/>
    <lineage>
        <taxon>Bacteria</taxon>
        <taxon>Bacillati</taxon>
        <taxon>Bacillota</taxon>
        <taxon>Clostridia</taxon>
        <taxon>Lachnospirales</taxon>
        <taxon>Lachnospiraceae</taxon>
        <taxon>Eisenbergiella</taxon>
    </lineage>
</organism>
<evidence type="ECO:0000313" key="5">
    <source>
        <dbReference type="EMBL" id="ODM07050.1"/>
    </source>
</evidence>
<dbReference type="InterPro" id="IPR014710">
    <property type="entry name" value="RmlC-like_jellyroll"/>
</dbReference>
<protein>
    <submittedName>
        <fullName evidence="5">HTH-type transcriptional activator RhaR</fullName>
    </submittedName>
</protein>
<dbReference type="GO" id="GO:0003700">
    <property type="term" value="F:DNA-binding transcription factor activity"/>
    <property type="evidence" value="ECO:0007669"/>
    <property type="project" value="InterPro"/>
</dbReference>
<gene>
    <name evidence="5" type="primary">rhaR_10</name>
    <name evidence="5" type="ORF">BEI61_02940</name>
</gene>
<name>A0A1E3AE83_9FIRM</name>
<dbReference type="InterPro" id="IPR018062">
    <property type="entry name" value="HTH_AraC-typ_CS"/>
</dbReference>
<dbReference type="Pfam" id="PF02311">
    <property type="entry name" value="AraC_binding"/>
    <property type="match status" value="1"/>
</dbReference>
<dbReference type="Pfam" id="PF12833">
    <property type="entry name" value="HTH_18"/>
    <property type="match status" value="1"/>
</dbReference>
<comment type="caution">
    <text evidence="5">The sequence shown here is derived from an EMBL/GenBank/DDBJ whole genome shotgun (WGS) entry which is preliminary data.</text>
</comment>
<dbReference type="GO" id="GO:0043565">
    <property type="term" value="F:sequence-specific DNA binding"/>
    <property type="evidence" value="ECO:0007669"/>
    <property type="project" value="InterPro"/>
</dbReference>
<dbReference type="SUPFAM" id="SSF51182">
    <property type="entry name" value="RmlC-like cupins"/>
    <property type="match status" value="1"/>
</dbReference>
<sequence length="299" mass="35204">MKRYMNIERQEADALLSDFEIHCSYYHIIEAEDEWIGYSHCHKTYELAYVLSGEGEYFGNDSSTKIMEGDLIITPPYCEHFEKEYPDTSFSIIFLNVIHTGKQTEEIEKLFGEQPFKISLKEKKVKNLMNNLSYELYVQQPGFYSMIMQYLKELYIFIYRHIKTDDNAVPEIKKYQRGQSAEITNKVKEYVLMNLSTKINIGKMAEHFFYHPKYLNTIIRTQTGETLTNYIQSIRIQEACKLLSSDMSVSNIAEATGFSSVPYFYRCFINRMSVTPNQYRISLNLAKVEPYDEENERKT</sequence>
<dbReference type="RefSeq" id="WP_069152796.1">
    <property type="nucleotide sequence ID" value="NZ_CAJLDD010000002.1"/>
</dbReference>
<dbReference type="InterPro" id="IPR011051">
    <property type="entry name" value="RmlC_Cupin_sf"/>
</dbReference>
<dbReference type="PROSITE" id="PS00041">
    <property type="entry name" value="HTH_ARAC_FAMILY_1"/>
    <property type="match status" value="1"/>
</dbReference>
<evidence type="ECO:0000259" key="4">
    <source>
        <dbReference type="PROSITE" id="PS01124"/>
    </source>
</evidence>
<dbReference type="SMART" id="SM00342">
    <property type="entry name" value="HTH_ARAC"/>
    <property type="match status" value="1"/>
</dbReference>
<dbReference type="InterPro" id="IPR003313">
    <property type="entry name" value="AraC-bd"/>
</dbReference>
<keyword evidence="1" id="KW-0805">Transcription regulation</keyword>
<proteinExistence type="predicted"/>
<dbReference type="InterPro" id="IPR009057">
    <property type="entry name" value="Homeodomain-like_sf"/>
</dbReference>
<dbReference type="AlphaFoldDB" id="A0A1E3AE83"/>
<evidence type="ECO:0000256" key="3">
    <source>
        <dbReference type="ARBA" id="ARBA00023163"/>
    </source>
</evidence>
<dbReference type="SUPFAM" id="SSF46689">
    <property type="entry name" value="Homeodomain-like"/>
    <property type="match status" value="1"/>
</dbReference>
<dbReference type="Gene3D" id="1.10.10.60">
    <property type="entry name" value="Homeodomain-like"/>
    <property type="match status" value="2"/>
</dbReference>
<dbReference type="InterPro" id="IPR018060">
    <property type="entry name" value="HTH_AraC"/>
</dbReference>
<dbReference type="PANTHER" id="PTHR43280">
    <property type="entry name" value="ARAC-FAMILY TRANSCRIPTIONAL REGULATOR"/>
    <property type="match status" value="1"/>
</dbReference>
<dbReference type="Proteomes" id="UP000094067">
    <property type="component" value="Unassembled WGS sequence"/>
</dbReference>
<dbReference type="PANTHER" id="PTHR43280:SF28">
    <property type="entry name" value="HTH-TYPE TRANSCRIPTIONAL ACTIVATOR RHAS"/>
    <property type="match status" value="1"/>
</dbReference>
<accession>A0A1E3AE83</accession>
<dbReference type="PROSITE" id="PS01124">
    <property type="entry name" value="HTH_ARAC_FAMILY_2"/>
    <property type="match status" value="1"/>
</dbReference>
<reference evidence="5 6" key="1">
    <citation type="submission" date="2016-07" db="EMBL/GenBank/DDBJ databases">
        <title>Characterization of isolates of Eisenbergiella tayi derived from blood cultures, using whole genome sequencing.</title>
        <authorList>
            <person name="Burdz T."/>
            <person name="Wiebe D."/>
            <person name="Huynh C."/>
            <person name="Bernard K."/>
        </authorList>
    </citation>
    <scope>NUCLEOTIDE SEQUENCE [LARGE SCALE GENOMIC DNA]</scope>
    <source>
        <strain evidence="5 6">NML 110608</strain>
    </source>
</reference>
<dbReference type="Gene3D" id="2.60.120.10">
    <property type="entry name" value="Jelly Rolls"/>
    <property type="match status" value="1"/>
</dbReference>
<dbReference type="EMBL" id="MCGH01000002">
    <property type="protein sequence ID" value="ODM07050.1"/>
    <property type="molecule type" value="Genomic_DNA"/>
</dbReference>
<keyword evidence="3" id="KW-0804">Transcription</keyword>
<evidence type="ECO:0000256" key="1">
    <source>
        <dbReference type="ARBA" id="ARBA00023015"/>
    </source>
</evidence>
<feature type="domain" description="HTH araC/xylS-type" evidence="4">
    <location>
        <begin position="185"/>
        <end position="282"/>
    </location>
</feature>
<keyword evidence="2" id="KW-0238">DNA-binding</keyword>
<evidence type="ECO:0000256" key="2">
    <source>
        <dbReference type="ARBA" id="ARBA00023125"/>
    </source>
</evidence>
<evidence type="ECO:0000313" key="6">
    <source>
        <dbReference type="Proteomes" id="UP000094067"/>
    </source>
</evidence>